<evidence type="ECO:0000313" key="4">
    <source>
        <dbReference type="EMBL" id="HEG92500.1"/>
    </source>
</evidence>
<dbReference type="Pfam" id="PF10400">
    <property type="entry name" value="Vir_act_alpha_C"/>
    <property type="match status" value="1"/>
</dbReference>
<reference evidence="4" key="1">
    <citation type="journal article" date="2020" name="mSystems">
        <title>Genome- and Community-Level Interaction Insights into Carbon Utilization and Element Cycling Functions of Hydrothermarchaeota in Hydrothermal Sediment.</title>
        <authorList>
            <person name="Zhou Z."/>
            <person name="Liu Y."/>
            <person name="Xu W."/>
            <person name="Pan J."/>
            <person name="Luo Z.H."/>
            <person name="Li M."/>
        </authorList>
    </citation>
    <scope>NUCLEOTIDE SEQUENCE [LARGE SCALE GENOMIC DNA]</scope>
    <source>
        <strain evidence="4">SpSt-210</strain>
    </source>
</reference>
<feature type="region of interest" description="Disordered" evidence="1">
    <location>
        <begin position="185"/>
        <end position="212"/>
    </location>
</feature>
<evidence type="ECO:0000256" key="1">
    <source>
        <dbReference type="SAM" id="MobiDB-lite"/>
    </source>
</evidence>
<gene>
    <name evidence="4" type="ORF">ENP34_13850</name>
</gene>
<comment type="caution">
    <text evidence="4">The sequence shown here is derived from an EMBL/GenBank/DDBJ whole genome shotgun (WGS) entry which is preliminary data.</text>
</comment>
<dbReference type="SUPFAM" id="SSF46785">
    <property type="entry name" value="Winged helix' DNA-binding domain"/>
    <property type="match status" value="1"/>
</dbReference>
<dbReference type="Gene3D" id="6.10.140.190">
    <property type="match status" value="1"/>
</dbReference>
<dbReference type="Pfam" id="PF03551">
    <property type="entry name" value="PadR"/>
    <property type="match status" value="1"/>
</dbReference>
<feature type="domain" description="Transcription regulator PadR N-terminal" evidence="2">
    <location>
        <begin position="19"/>
        <end position="91"/>
    </location>
</feature>
<sequence length="212" mass="23616">MSGEWNRSLSDNAYALLGLLGVLGERSGYELKKVADQSIRYFYWSPSRSQVYRALHQLERLGYVTAREVEQESLPDKRLYRITPAGESALRAWLARRPLPPDEIRSPATLVIFFGDLVPREVLLEQLHDLRQRAEADLARFLEIESRIAGDPRALFRRLVLRRGIADARETIAWVDEVLAALAQAGPGSSDAPPAQPETAAGQGAVAGDERP</sequence>
<dbReference type="InterPro" id="IPR036388">
    <property type="entry name" value="WH-like_DNA-bd_sf"/>
</dbReference>
<dbReference type="InterPro" id="IPR018309">
    <property type="entry name" value="Tscrpt_reg_PadR_C"/>
</dbReference>
<dbReference type="EMBL" id="DSIY01000318">
    <property type="protein sequence ID" value="HEG92500.1"/>
    <property type="molecule type" value="Genomic_DNA"/>
</dbReference>
<dbReference type="PANTHER" id="PTHR43252:SF4">
    <property type="entry name" value="TRANSCRIPTIONAL REGULATORY PROTEIN"/>
    <property type="match status" value="1"/>
</dbReference>
<evidence type="ECO:0000259" key="3">
    <source>
        <dbReference type="Pfam" id="PF10400"/>
    </source>
</evidence>
<dbReference type="PANTHER" id="PTHR43252">
    <property type="entry name" value="TRANSCRIPTIONAL REGULATOR YQJI"/>
    <property type="match status" value="1"/>
</dbReference>
<dbReference type="InterPro" id="IPR036390">
    <property type="entry name" value="WH_DNA-bd_sf"/>
</dbReference>
<accession>A0A831X9P5</accession>
<proteinExistence type="predicted"/>
<name>A0A831X9P5_9BACT</name>
<dbReference type="InterPro" id="IPR005149">
    <property type="entry name" value="Tscrpt_reg_PadR_N"/>
</dbReference>
<protein>
    <submittedName>
        <fullName evidence="4">PadR family transcriptional regulator</fullName>
    </submittedName>
</protein>
<dbReference type="Gene3D" id="1.10.10.10">
    <property type="entry name" value="Winged helix-like DNA-binding domain superfamily/Winged helix DNA-binding domain"/>
    <property type="match status" value="1"/>
</dbReference>
<dbReference type="AlphaFoldDB" id="A0A831X9P5"/>
<organism evidence="4">
    <name type="scientific">Thermorudis peleae</name>
    <dbReference type="NCBI Taxonomy" id="1382356"/>
    <lineage>
        <taxon>Bacteria</taxon>
        <taxon>Pseudomonadati</taxon>
        <taxon>Thermomicrobiota</taxon>
        <taxon>Thermomicrobia</taxon>
        <taxon>Thermomicrobia incertae sedis</taxon>
        <taxon>Thermorudis</taxon>
    </lineage>
</organism>
<evidence type="ECO:0000259" key="2">
    <source>
        <dbReference type="Pfam" id="PF03551"/>
    </source>
</evidence>
<feature type="domain" description="Transcription regulator PadR C-terminal" evidence="3">
    <location>
        <begin position="104"/>
        <end position="182"/>
    </location>
</feature>